<dbReference type="CDD" id="cd08053">
    <property type="entry name" value="Yqbg"/>
    <property type="match status" value="1"/>
</dbReference>
<dbReference type="Pfam" id="PF11436">
    <property type="entry name" value="DUF3199"/>
    <property type="match status" value="1"/>
</dbReference>
<evidence type="ECO:0000313" key="1">
    <source>
        <dbReference type="EMBL" id="ECQ6721760.1"/>
    </source>
</evidence>
<sequence length="134" mass="15356">MSYITPEELITYSDFEAVRERKPEKLKMDILEAEMDLQAALGKSLVDIKSRSVEETGFPETLKLALLRLAQFRALYNTSESMQKGYSAEKIADYSYSLANGESINYPDVSNLIADYLDQKSTDKRKFRFRMGAF</sequence>
<dbReference type="InterPro" id="IPR013514">
    <property type="entry name" value="DUF3199_YqbG"/>
</dbReference>
<accession>A0A5Y9DHL8</accession>
<proteinExistence type="predicted"/>
<dbReference type="EMBL" id="AAKCDQ010000001">
    <property type="protein sequence ID" value="ECQ6721760.1"/>
    <property type="molecule type" value="Genomic_DNA"/>
</dbReference>
<name>A0A5Y9DHL8_LISMN</name>
<dbReference type="RefSeq" id="WP_010990886.1">
    <property type="nucleotide sequence ID" value="NZ_CP168840.1"/>
</dbReference>
<comment type="caution">
    <text evidence="1">The sequence shown here is derived from an EMBL/GenBank/DDBJ whole genome shotgun (WGS) entry which is preliminary data.</text>
</comment>
<dbReference type="SUPFAM" id="SSF116915">
    <property type="entry name" value="Hypothetical protein YqbG"/>
    <property type="match status" value="1"/>
</dbReference>
<reference evidence="1" key="1">
    <citation type="submission" date="2019-08" db="EMBL/GenBank/DDBJ databases">
        <authorList>
            <consortium name="GenomeTrakr network: Whole genome sequencing for foodborne pathogen traceback"/>
        </authorList>
    </citation>
    <scope>NUCLEOTIDE SEQUENCE</scope>
    <source>
        <strain evidence="1">AG19-0288</strain>
    </source>
</reference>
<dbReference type="AlphaFoldDB" id="A0A5Y9DHL8"/>
<protein>
    <submittedName>
        <fullName evidence="1">DUF3199 family protein</fullName>
    </submittedName>
</protein>
<dbReference type="Gene3D" id="1.10.3230.10">
    <property type="entry name" value="YqbG-like"/>
    <property type="match status" value="1"/>
</dbReference>
<gene>
    <name evidence="1" type="ORF">FZ622_02360</name>
</gene>
<dbReference type="InterPro" id="IPR036558">
    <property type="entry name" value="YqbG-like_sf"/>
</dbReference>
<organism evidence="1">
    <name type="scientific">Listeria monocytogenes</name>
    <dbReference type="NCBI Taxonomy" id="1639"/>
    <lineage>
        <taxon>Bacteria</taxon>
        <taxon>Bacillati</taxon>
        <taxon>Bacillota</taxon>
        <taxon>Bacilli</taxon>
        <taxon>Bacillales</taxon>
        <taxon>Listeriaceae</taxon>
        <taxon>Listeria</taxon>
    </lineage>
</organism>